<keyword evidence="7" id="KW-1185">Reference proteome</keyword>
<dbReference type="PROSITE" id="PS51471">
    <property type="entry name" value="FE2OG_OXY"/>
    <property type="match status" value="1"/>
</dbReference>
<dbReference type="Gene3D" id="2.60.120.330">
    <property type="entry name" value="B-lactam Antibiotic, Isopenicillin N Synthase, Chain"/>
    <property type="match status" value="1"/>
</dbReference>
<evidence type="ECO:0000256" key="3">
    <source>
        <dbReference type="ARBA" id="ARBA00023002"/>
    </source>
</evidence>
<dbReference type="GO" id="GO:0046872">
    <property type="term" value="F:metal ion binding"/>
    <property type="evidence" value="ECO:0007669"/>
    <property type="project" value="UniProtKB-KW"/>
</dbReference>
<reference evidence="6 7" key="1">
    <citation type="submission" date="2013-10" db="EMBL/GenBank/DDBJ databases">
        <authorList>
            <consortium name="International Citrus Genome Consortium"/>
            <person name="Jenkins J."/>
            <person name="Schmutz J."/>
            <person name="Prochnik S."/>
            <person name="Rokhsar D."/>
            <person name="Gmitter F."/>
            <person name="Ollitrault P."/>
            <person name="Machado M."/>
            <person name="Talon M."/>
            <person name="Wincker P."/>
            <person name="Jaillon O."/>
            <person name="Morgante M."/>
        </authorList>
    </citation>
    <scope>NUCLEOTIDE SEQUENCE</scope>
    <source>
        <strain evidence="7">cv. Clemenules</strain>
    </source>
</reference>
<dbReference type="InterPro" id="IPR044861">
    <property type="entry name" value="IPNS-like_FE2OG_OXY"/>
</dbReference>
<dbReference type="GO" id="GO:0051213">
    <property type="term" value="F:dioxygenase activity"/>
    <property type="evidence" value="ECO:0007669"/>
    <property type="project" value="UniProtKB-ARBA"/>
</dbReference>
<dbReference type="EMBL" id="KI537036">
    <property type="protein sequence ID" value="ESR33424.1"/>
    <property type="molecule type" value="Genomic_DNA"/>
</dbReference>
<keyword evidence="3" id="KW-0560">Oxidoreductase</keyword>
<name>V4U2G5_CITCL</name>
<feature type="domain" description="Fe2OG dioxygenase" evidence="5">
    <location>
        <begin position="22"/>
        <end position="116"/>
    </location>
</feature>
<keyword evidence="2" id="KW-0479">Metal-binding</keyword>
<dbReference type="OMA" id="KAMECAD"/>
<gene>
    <name evidence="6" type="ORF">CICLE_v10007169mg</name>
</gene>
<sequence length="116" mass="13654">MEYIREVTKLGLKPEYLKDMICFNLYLIVCNYYPHYPQPELTLGARRHSDPSFLTILLQDQICGLQVFHENQWIDVHPISGDLVVNIGGFLQDMLLKRRSPLDRSKNFKANVFHQF</sequence>
<organism evidence="6 7">
    <name type="scientific">Citrus clementina</name>
    <name type="common">Clementine</name>
    <name type="synonym">Citrus deliciosa x Citrus sinensis</name>
    <dbReference type="NCBI Taxonomy" id="85681"/>
    <lineage>
        <taxon>Eukaryota</taxon>
        <taxon>Viridiplantae</taxon>
        <taxon>Streptophyta</taxon>
        <taxon>Embryophyta</taxon>
        <taxon>Tracheophyta</taxon>
        <taxon>Spermatophyta</taxon>
        <taxon>Magnoliopsida</taxon>
        <taxon>eudicotyledons</taxon>
        <taxon>Gunneridae</taxon>
        <taxon>Pentapetalae</taxon>
        <taxon>rosids</taxon>
        <taxon>malvids</taxon>
        <taxon>Sapindales</taxon>
        <taxon>Rutaceae</taxon>
        <taxon>Aurantioideae</taxon>
        <taxon>Citrus</taxon>
    </lineage>
</organism>
<proteinExistence type="inferred from homology"/>
<comment type="similarity">
    <text evidence="1">Belongs to the iron/ascorbate-dependent oxidoreductase family.</text>
</comment>
<dbReference type="eggNOG" id="KOG0143">
    <property type="taxonomic scope" value="Eukaryota"/>
</dbReference>
<evidence type="ECO:0000259" key="5">
    <source>
        <dbReference type="PROSITE" id="PS51471"/>
    </source>
</evidence>
<keyword evidence="4" id="KW-0408">Iron</keyword>
<dbReference type="InterPro" id="IPR005123">
    <property type="entry name" value="Oxoglu/Fe-dep_dioxygenase_dom"/>
</dbReference>
<protein>
    <recommendedName>
        <fullName evidence="5">Fe2OG dioxygenase domain-containing protein</fullName>
    </recommendedName>
</protein>
<evidence type="ECO:0000313" key="7">
    <source>
        <dbReference type="Proteomes" id="UP000030687"/>
    </source>
</evidence>
<evidence type="ECO:0000256" key="4">
    <source>
        <dbReference type="ARBA" id="ARBA00023004"/>
    </source>
</evidence>
<dbReference type="PANTHER" id="PTHR10209:SF123">
    <property type="entry name" value="FE2OG DIOXYGENASE DOMAIN-CONTAINING PROTEIN"/>
    <property type="match status" value="1"/>
</dbReference>
<accession>V4U2G5</accession>
<dbReference type="Pfam" id="PF03171">
    <property type="entry name" value="2OG-FeII_Oxy"/>
    <property type="match status" value="1"/>
</dbReference>
<dbReference type="KEGG" id="cic:CICLE_v10007169mg"/>
<dbReference type="InParanoid" id="V4U2G5"/>
<evidence type="ECO:0000313" key="6">
    <source>
        <dbReference type="EMBL" id="ESR33424.1"/>
    </source>
</evidence>
<evidence type="ECO:0000256" key="2">
    <source>
        <dbReference type="ARBA" id="ARBA00022723"/>
    </source>
</evidence>
<evidence type="ECO:0000256" key="1">
    <source>
        <dbReference type="ARBA" id="ARBA00008056"/>
    </source>
</evidence>
<dbReference type="AlphaFoldDB" id="V4U2G5"/>
<dbReference type="InterPro" id="IPR027443">
    <property type="entry name" value="IPNS-like_sf"/>
</dbReference>
<dbReference type="Proteomes" id="UP000030687">
    <property type="component" value="Unassembled WGS sequence"/>
</dbReference>
<dbReference type="SUPFAM" id="SSF51197">
    <property type="entry name" value="Clavaminate synthase-like"/>
    <property type="match status" value="1"/>
</dbReference>
<dbReference type="Gramene" id="ESR33424">
    <property type="protein sequence ID" value="ESR33424"/>
    <property type="gene ID" value="CICLE_v10007169mg"/>
</dbReference>
<dbReference type="PANTHER" id="PTHR10209">
    <property type="entry name" value="OXIDOREDUCTASE, 2OG-FE II OXYGENASE FAMILY PROTEIN"/>
    <property type="match status" value="1"/>
</dbReference>